<protein>
    <submittedName>
        <fullName evidence="1">Uncharacterized protein</fullName>
    </submittedName>
</protein>
<comment type="caution">
    <text evidence="1">The sequence shown here is derived from an EMBL/GenBank/DDBJ whole genome shotgun (WGS) entry which is preliminary data.</text>
</comment>
<sequence>MRAKKPTFEIVMGCSEAVGLEVPPVRPDTDWGIVGSNRVWGELIAVTTGSCADMLGMSDISSVGAPAGGIDCLIGRRILGEECLNIRCNAAQSAEGSDINSDCSFQDFLLQIILAHADDIFFTWWLFVPSTPGAALGFQVAAQEHEQTMTAAARDSLAATDMAAVAVERTVAAGVGIESVDAATEP</sequence>
<evidence type="ECO:0000313" key="1">
    <source>
        <dbReference type="EMBL" id="MQM23315.1"/>
    </source>
</evidence>
<name>A0A843XX53_COLES</name>
<keyword evidence="2" id="KW-1185">Reference proteome</keyword>
<gene>
    <name evidence="1" type="ORF">Taro_056379</name>
</gene>
<accession>A0A843XX53</accession>
<reference evidence="1" key="1">
    <citation type="submission" date="2017-07" db="EMBL/GenBank/DDBJ databases">
        <title>Taro Niue Genome Assembly and Annotation.</title>
        <authorList>
            <person name="Atibalentja N."/>
            <person name="Keating K."/>
            <person name="Fields C.J."/>
        </authorList>
    </citation>
    <scope>NUCLEOTIDE SEQUENCE</scope>
    <source>
        <strain evidence="1">Niue_2</strain>
        <tissue evidence="1">Leaf</tissue>
    </source>
</reference>
<proteinExistence type="predicted"/>
<dbReference type="AlphaFoldDB" id="A0A843XX53"/>
<evidence type="ECO:0000313" key="2">
    <source>
        <dbReference type="Proteomes" id="UP000652761"/>
    </source>
</evidence>
<dbReference type="EMBL" id="NMUH01015811">
    <property type="protein sequence ID" value="MQM23315.1"/>
    <property type="molecule type" value="Genomic_DNA"/>
</dbReference>
<organism evidence="1 2">
    <name type="scientific">Colocasia esculenta</name>
    <name type="common">Wild taro</name>
    <name type="synonym">Arum esculentum</name>
    <dbReference type="NCBI Taxonomy" id="4460"/>
    <lineage>
        <taxon>Eukaryota</taxon>
        <taxon>Viridiplantae</taxon>
        <taxon>Streptophyta</taxon>
        <taxon>Embryophyta</taxon>
        <taxon>Tracheophyta</taxon>
        <taxon>Spermatophyta</taxon>
        <taxon>Magnoliopsida</taxon>
        <taxon>Liliopsida</taxon>
        <taxon>Araceae</taxon>
        <taxon>Aroideae</taxon>
        <taxon>Colocasieae</taxon>
        <taxon>Colocasia</taxon>
    </lineage>
</organism>
<dbReference type="Proteomes" id="UP000652761">
    <property type="component" value="Unassembled WGS sequence"/>
</dbReference>